<proteinExistence type="predicted"/>
<accession>A0AAV7YTL6</accession>
<dbReference type="Pfam" id="PF02213">
    <property type="entry name" value="GYF"/>
    <property type="match status" value="1"/>
</dbReference>
<dbReference type="InterPro" id="IPR035445">
    <property type="entry name" value="GYF-like_dom_sf"/>
</dbReference>
<evidence type="ECO:0000259" key="2">
    <source>
        <dbReference type="PROSITE" id="PS50829"/>
    </source>
</evidence>
<feature type="region of interest" description="Disordered" evidence="1">
    <location>
        <begin position="214"/>
        <end position="245"/>
    </location>
</feature>
<name>A0AAV7YTL6_9EUKA</name>
<evidence type="ECO:0000313" key="4">
    <source>
        <dbReference type="Proteomes" id="UP001146793"/>
    </source>
</evidence>
<dbReference type="Gene3D" id="3.30.1490.40">
    <property type="match status" value="1"/>
</dbReference>
<organism evidence="3 4">
    <name type="scientific">Anaeramoeba flamelloides</name>
    <dbReference type="NCBI Taxonomy" id="1746091"/>
    <lineage>
        <taxon>Eukaryota</taxon>
        <taxon>Metamonada</taxon>
        <taxon>Anaeramoebidae</taxon>
        <taxon>Anaeramoeba</taxon>
    </lineage>
</organism>
<dbReference type="InterPro" id="IPR003169">
    <property type="entry name" value="GYF"/>
</dbReference>
<evidence type="ECO:0000256" key="1">
    <source>
        <dbReference type="SAM" id="MobiDB-lite"/>
    </source>
</evidence>
<evidence type="ECO:0000313" key="3">
    <source>
        <dbReference type="EMBL" id="KAJ3432011.1"/>
    </source>
</evidence>
<dbReference type="PROSITE" id="PS50829">
    <property type="entry name" value="GYF"/>
    <property type="match status" value="1"/>
</dbReference>
<dbReference type="AlphaFoldDB" id="A0AAV7YTL6"/>
<dbReference type="SUPFAM" id="SSF55277">
    <property type="entry name" value="GYF domain"/>
    <property type="match status" value="1"/>
</dbReference>
<dbReference type="Proteomes" id="UP001146793">
    <property type="component" value="Unassembled WGS sequence"/>
</dbReference>
<feature type="compositionally biased region" description="Acidic residues" evidence="1">
    <location>
        <begin position="216"/>
        <end position="229"/>
    </location>
</feature>
<protein>
    <recommendedName>
        <fullName evidence="2">GYF domain-containing protein</fullName>
    </recommendedName>
</protein>
<comment type="caution">
    <text evidence="3">The sequence shown here is derived from an EMBL/GenBank/DDBJ whole genome shotgun (WGS) entry which is preliminary data.</text>
</comment>
<sequence length="245" mass="29079">MSNENKKEIEEKKKVKRYTTKEALSVFSYSIPLPETFKQIKNIFSERTLPPVLQIPFTQSKSDVVTSSIRLKLQKKKSKFKNSYYQKNKSFNQQNYGNNEDKWEKNQQNSSNFNRYKKNKDYMWYYLDDEHVKQGAFDQVKMQDWFKKDFFDPMRMVSRSGDIFMTPLGLSFEDFKDSFSSGNKCTIPTIQTQIAINKFLETNRNEITKRIKSIIEDTEEDSYDSEEDSSNSQEDRNSEESSEEN</sequence>
<feature type="domain" description="GYF" evidence="2">
    <location>
        <begin position="121"/>
        <end position="169"/>
    </location>
</feature>
<gene>
    <name evidence="3" type="ORF">M0812_20940</name>
</gene>
<dbReference type="EMBL" id="JANTQA010000047">
    <property type="protein sequence ID" value="KAJ3432011.1"/>
    <property type="molecule type" value="Genomic_DNA"/>
</dbReference>
<reference evidence="3" key="1">
    <citation type="submission" date="2022-08" db="EMBL/GenBank/DDBJ databases">
        <title>Novel sulphate-reducing endosymbionts in the free-living metamonad Anaeramoeba.</title>
        <authorList>
            <person name="Jerlstrom-Hultqvist J."/>
            <person name="Cepicka I."/>
            <person name="Gallot-Lavallee L."/>
            <person name="Salas-Leiva D."/>
            <person name="Curtis B.A."/>
            <person name="Zahonova K."/>
            <person name="Pipaliya S."/>
            <person name="Dacks J."/>
            <person name="Roger A.J."/>
        </authorList>
    </citation>
    <scope>NUCLEOTIDE SEQUENCE</scope>
    <source>
        <strain evidence="3">Busselton2</strain>
    </source>
</reference>